<dbReference type="SUPFAM" id="SSF49562">
    <property type="entry name" value="C2 domain (Calcium/lipid-binding domain, CaLB)"/>
    <property type="match status" value="1"/>
</dbReference>
<reference evidence="3 4" key="1">
    <citation type="submission" date="2024-04" db="EMBL/GenBank/DDBJ databases">
        <title>Phyllosticta paracitricarpa is synonymous to the EU quarantine fungus P. citricarpa based on phylogenomic analyses.</title>
        <authorList>
            <consortium name="Lawrence Berkeley National Laboratory"/>
            <person name="Van ingen-buijs V.A."/>
            <person name="Van westerhoven A.C."/>
            <person name="Haridas S."/>
            <person name="Skiadas P."/>
            <person name="Martin F."/>
            <person name="Groenewald J.Z."/>
            <person name="Crous P.W."/>
            <person name="Seidl M.F."/>
        </authorList>
    </citation>
    <scope>NUCLEOTIDE SEQUENCE [LARGE SCALE GENOMIC DNA]</scope>
    <source>
        <strain evidence="3 4">CPC 17464</strain>
    </source>
</reference>
<proteinExistence type="predicted"/>
<dbReference type="PANTHER" id="PTHR47052">
    <property type="entry name" value="CONSERVED SERINE PROLINE-RICH PROTEIN (AFU_ORTHOLOGUE AFUA_2G01790)"/>
    <property type="match status" value="1"/>
</dbReference>
<evidence type="ECO:0000313" key="3">
    <source>
        <dbReference type="EMBL" id="KAK7535065.1"/>
    </source>
</evidence>
<comment type="caution">
    <text evidence="3">The sequence shown here is derived from an EMBL/GenBank/DDBJ whole genome shotgun (WGS) entry which is preliminary data.</text>
</comment>
<dbReference type="Proteomes" id="UP001360953">
    <property type="component" value="Unassembled WGS sequence"/>
</dbReference>
<organism evidence="3 4">
    <name type="scientific">Phyllosticta citribraziliensis</name>
    <dbReference type="NCBI Taxonomy" id="989973"/>
    <lineage>
        <taxon>Eukaryota</taxon>
        <taxon>Fungi</taxon>
        <taxon>Dikarya</taxon>
        <taxon>Ascomycota</taxon>
        <taxon>Pezizomycotina</taxon>
        <taxon>Dothideomycetes</taxon>
        <taxon>Dothideomycetes incertae sedis</taxon>
        <taxon>Botryosphaeriales</taxon>
        <taxon>Phyllostictaceae</taxon>
        <taxon>Phyllosticta</taxon>
    </lineage>
</organism>
<name>A0ABR1LMA8_9PEZI</name>
<evidence type="ECO:0000259" key="2">
    <source>
        <dbReference type="PROSITE" id="PS50004"/>
    </source>
</evidence>
<dbReference type="InterPro" id="IPR052981">
    <property type="entry name" value="Ingression_C2_domain"/>
</dbReference>
<dbReference type="GeneID" id="92031180"/>
<feature type="region of interest" description="Disordered" evidence="1">
    <location>
        <begin position="152"/>
        <end position="221"/>
    </location>
</feature>
<dbReference type="InterPro" id="IPR000008">
    <property type="entry name" value="C2_dom"/>
</dbReference>
<dbReference type="SMART" id="SM00239">
    <property type="entry name" value="C2"/>
    <property type="match status" value="1"/>
</dbReference>
<dbReference type="InterPro" id="IPR035892">
    <property type="entry name" value="C2_domain_sf"/>
</dbReference>
<feature type="compositionally biased region" description="Basic and acidic residues" evidence="1">
    <location>
        <begin position="575"/>
        <end position="585"/>
    </location>
</feature>
<sequence length="827" mass="91344">MATRLAKLTAMANTPHTNGIYSDMSVDGPEIGTLVVVVDRAKNLPNRKTMGKQDPYCAARLGKEAKKTETDKRGATRDQELRFTVRESPDYYTMKVSVFNDDKKTELIGETFIRLFDVIVPGGGQSDTWHSLQCKGKYAGEIRLELTYYDTRPPSEATPVVEPKQEYAPVKRRPLPKNPAAPSESPIMAGEIPPPTKSPRSYHSLRHSPPKEPSSLPFSPADFDVYHQYPVQPVAQPPQHAHHARPQSIVLQTSRPMHDLRARPQSYIELPHAHSAPNVPTQDHMPDAFYDRDTHYPPDPREQPQPYPPRHEVALRDPAQQPGQNGNYSYGAAWRTKSAMQPTVEDEVEVAPPPPPAHRRTPPNALVQAPRYPVDMAPAPLNVRQERRLSHPRGHVTPGQSPQSANPPDFPPPLTPTTISPDHRVPPQHHRYSMSGYSPSNHYPVYQTPPRHPQQLEYHTPPSHSGATRPSPLVHSESAPAAPEQHYYQHQQLVPRDSEPMFRQRPVSPGPSPTDARQPRMMGRNTPNRKSVSPRPPPSEAPSQMVPYGPDSFNTYNPRASPTPPSRDGSGNQSRDMDLHARDEQGNIITQDGRKVDPSDHLPVDSWAPEPEPKGKDRNKQTPTRPRERLNGARELHSGGGPGRSAGNPGSDRAIRDAVETQFGRSPGGGHSPAMDASPSPSSNGSGSSNNMMMVAAPRRLQKRSTAPMPLRERENINTHVPPASSYNHHQQQHYSPHGGNGHQQYSPQHHHHPHNQNHFYAKSPGGGGGAAANYAGHGAPPIPAKIPINHQDGMGADDLAALSHELRGIDIGPAPSSTRRKWLRRS</sequence>
<protein>
    <recommendedName>
        <fullName evidence="2">C2 domain-containing protein</fullName>
    </recommendedName>
</protein>
<gene>
    <name evidence="3" type="ORF">J3D65DRAFT_604486</name>
</gene>
<feature type="compositionally biased region" description="Polar residues" evidence="1">
    <location>
        <begin position="725"/>
        <end position="735"/>
    </location>
</feature>
<feature type="compositionally biased region" description="Low complexity" evidence="1">
    <location>
        <begin position="672"/>
        <end position="694"/>
    </location>
</feature>
<feature type="domain" description="C2" evidence="2">
    <location>
        <begin position="11"/>
        <end position="130"/>
    </location>
</feature>
<feature type="compositionally biased region" description="Basic and acidic residues" evidence="1">
    <location>
        <begin position="284"/>
        <end position="302"/>
    </location>
</feature>
<keyword evidence="4" id="KW-1185">Reference proteome</keyword>
<feature type="compositionally biased region" description="Basic and acidic residues" evidence="1">
    <location>
        <begin position="592"/>
        <end position="603"/>
    </location>
</feature>
<accession>A0ABR1LMA8</accession>
<feature type="region of interest" description="Disordered" evidence="1">
    <location>
        <begin position="273"/>
        <end position="776"/>
    </location>
</feature>
<dbReference type="Pfam" id="PF00168">
    <property type="entry name" value="C2"/>
    <property type="match status" value="1"/>
</dbReference>
<dbReference type="EMBL" id="JBBPEH010000008">
    <property type="protein sequence ID" value="KAK7535065.1"/>
    <property type="molecule type" value="Genomic_DNA"/>
</dbReference>
<evidence type="ECO:0000313" key="4">
    <source>
        <dbReference type="Proteomes" id="UP001360953"/>
    </source>
</evidence>
<dbReference type="PANTHER" id="PTHR47052:SF3">
    <property type="entry name" value="INGRESSION PROTEIN 1"/>
    <property type="match status" value="1"/>
</dbReference>
<dbReference type="Gene3D" id="2.60.40.150">
    <property type="entry name" value="C2 domain"/>
    <property type="match status" value="1"/>
</dbReference>
<dbReference type="PROSITE" id="PS50004">
    <property type="entry name" value="C2"/>
    <property type="match status" value="1"/>
</dbReference>
<feature type="compositionally biased region" description="Basic and acidic residues" evidence="1">
    <location>
        <begin position="611"/>
        <end position="637"/>
    </location>
</feature>
<dbReference type="RefSeq" id="XP_066653790.1">
    <property type="nucleotide sequence ID" value="XM_066798274.1"/>
</dbReference>
<evidence type="ECO:0000256" key="1">
    <source>
        <dbReference type="SAM" id="MobiDB-lite"/>
    </source>
</evidence>